<sequence>MLSVKYHITYWAAAAWAVAIYRLLALCPLCITAFRLIIGPLAAYTTYASLKWHRHGNKRTELTLYTHQALVACLLVALGSVTDYFQLPNEDIPKPTALLHVLSAFLTVGVLESLRQNRRDIEPASFRLVQSGPRTELDCWSWRYKPAYLVSILVCDAILFGILLATDRVLREMGSMSLQHIVPYWGWGDIQYPGRLGSAVVAHYLGGPFADMAETIYYALCRIFVPHLAGPRGWMPKLGPLLVPVFPFFTPYLEVCNYALFWLPRMILPRNQHRDGAPLDGPRWGVFIGLLRVLAGY</sequence>
<keyword evidence="1" id="KW-0472">Membrane</keyword>
<keyword evidence="1" id="KW-1133">Transmembrane helix</keyword>
<feature type="transmembrane region" description="Helical" evidence="1">
    <location>
        <begin position="97"/>
        <end position="114"/>
    </location>
</feature>
<feature type="transmembrane region" description="Helical" evidence="1">
    <location>
        <begin position="64"/>
        <end position="85"/>
    </location>
</feature>
<proteinExistence type="predicted"/>
<accession>A0A4Z0YUD6</accession>
<feature type="transmembrane region" description="Helical" evidence="1">
    <location>
        <begin position="147"/>
        <end position="166"/>
    </location>
</feature>
<dbReference type="OrthoDB" id="4961272at2759"/>
<gene>
    <name evidence="2" type="ORF">E0Z10_g5731</name>
</gene>
<keyword evidence="3" id="KW-1185">Reference proteome</keyword>
<protein>
    <submittedName>
        <fullName evidence="2">Uncharacterized protein</fullName>
    </submittedName>
</protein>
<evidence type="ECO:0000313" key="3">
    <source>
        <dbReference type="Proteomes" id="UP000297716"/>
    </source>
</evidence>
<keyword evidence="1" id="KW-0812">Transmembrane</keyword>
<dbReference type="Proteomes" id="UP000297716">
    <property type="component" value="Unassembled WGS sequence"/>
</dbReference>
<organism evidence="2 3">
    <name type="scientific">Xylaria hypoxylon</name>
    <dbReference type="NCBI Taxonomy" id="37992"/>
    <lineage>
        <taxon>Eukaryota</taxon>
        <taxon>Fungi</taxon>
        <taxon>Dikarya</taxon>
        <taxon>Ascomycota</taxon>
        <taxon>Pezizomycotina</taxon>
        <taxon>Sordariomycetes</taxon>
        <taxon>Xylariomycetidae</taxon>
        <taxon>Xylariales</taxon>
        <taxon>Xylariaceae</taxon>
        <taxon>Xylaria</taxon>
    </lineage>
</organism>
<dbReference type="EMBL" id="SKBN01000107">
    <property type="protein sequence ID" value="TGJ83021.1"/>
    <property type="molecule type" value="Genomic_DNA"/>
</dbReference>
<dbReference type="AlphaFoldDB" id="A0A4Z0YUD6"/>
<comment type="caution">
    <text evidence="2">The sequence shown here is derived from an EMBL/GenBank/DDBJ whole genome shotgun (WGS) entry which is preliminary data.</text>
</comment>
<name>A0A4Z0YUD6_9PEZI</name>
<reference evidence="2 3" key="1">
    <citation type="submission" date="2019-03" db="EMBL/GenBank/DDBJ databases">
        <title>Draft genome sequence of Xylaria hypoxylon DSM 108379, a ubiquitous saprotrophic-parasitic fungi on hardwood.</title>
        <authorList>
            <person name="Buettner E."/>
            <person name="Leonhardt S."/>
            <person name="Gebauer A.M."/>
            <person name="Liers C."/>
            <person name="Hofrichter M."/>
            <person name="Kellner H."/>
        </authorList>
    </citation>
    <scope>NUCLEOTIDE SEQUENCE [LARGE SCALE GENOMIC DNA]</scope>
    <source>
        <strain evidence="2 3">DSM 108379</strain>
    </source>
</reference>
<evidence type="ECO:0000313" key="2">
    <source>
        <dbReference type="EMBL" id="TGJ83021.1"/>
    </source>
</evidence>
<feature type="transmembrane region" description="Helical" evidence="1">
    <location>
        <begin position="241"/>
        <end position="263"/>
    </location>
</feature>
<feature type="transmembrane region" description="Helical" evidence="1">
    <location>
        <begin position="20"/>
        <end position="43"/>
    </location>
</feature>
<evidence type="ECO:0000256" key="1">
    <source>
        <dbReference type="SAM" id="Phobius"/>
    </source>
</evidence>